<protein>
    <submittedName>
        <fullName evidence="1">Uncharacterized protein</fullName>
    </submittedName>
</protein>
<name>A0A2J6Q2V4_9HELO</name>
<dbReference type="OrthoDB" id="3555584at2759"/>
<keyword evidence="2" id="KW-1185">Reference proteome</keyword>
<evidence type="ECO:0000313" key="2">
    <source>
        <dbReference type="Proteomes" id="UP000235672"/>
    </source>
</evidence>
<reference evidence="1 2" key="1">
    <citation type="submission" date="2016-05" db="EMBL/GenBank/DDBJ databases">
        <title>A degradative enzymes factory behind the ericoid mycorrhizal symbiosis.</title>
        <authorList>
            <consortium name="DOE Joint Genome Institute"/>
            <person name="Martino E."/>
            <person name="Morin E."/>
            <person name="Grelet G."/>
            <person name="Kuo A."/>
            <person name="Kohler A."/>
            <person name="Daghino S."/>
            <person name="Barry K."/>
            <person name="Choi C."/>
            <person name="Cichocki N."/>
            <person name="Clum A."/>
            <person name="Copeland A."/>
            <person name="Hainaut M."/>
            <person name="Haridas S."/>
            <person name="Labutti K."/>
            <person name="Lindquist E."/>
            <person name="Lipzen A."/>
            <person name="Khouja H.-R."/>
            <person name="Murat C."/>
            <person name="Ohm R."/>
            <person name="Olson A."/>
            <person name="Spatafora J."/>
            <person name="Veneault-Fourrey C."/>
            <person name="Henrissat B."/>
            <person name="Grigoriev I."/>
            <person name="Martin F."/>
            <person name="Perotto S."/>
        </authorList>
    </citation>
    <scope>NUCLEOTIDE SEQUENCE [LARGE SCALE GENOMIC DNA]</scope>
    <source>
        <strain evidence="1 2">UAMH 7357</strain>
    </source>
</reference>
<dbReference type="EMBL" id="KZ613484">
    <property type="protein sequence ID" value="PMD20590.1"/>
    <property type="molecule type" value="Genomic_DNA"/>
</dbReference>
<accession>A0A2J6Q2V4</accession>
<dbReference type="AlphaFoldDB" id="A0A2J6Q2V4"/>
<evidence type="ECO:0000313" key="1">
    <source>
        <dbReference type="EMBL" id="PMD20590.1"/>
    </source>
</evidence>
<proteinExistence type="predicted"/>
<dbReference type="Proteomes" id="UP000235672">
    <property type="component" value="Unassembled WGS sequence"/>
</dbReference>
<gene>
    <name evidence="1" type="ORF">NA56DRAFT_689615</name>
</gene>
<sequence>MGQLSFEELHHDIQNFDDYFDYAAFSGAPMNDGGISSTAPMISIAHAASSSGDSSVPKSMRAEDIFLQSSDETRLQGLSTQLNNNDGSEAMEGVFSHFGSSFHTSWDSEMSGHSFLSYMDWETSPNYNFDQELSVGNLDSNKDSRIADMTSSLDHPRSTGFSNHRSWIAEERSAPVNPPRDFLGQECMAQGVALDSSIEAQDVPRNVEILSSSGQINMGAFQISNIPAPVTGSQFPVVLGTCPDSFGELRPSPGQGFHRPNFNTDLYRNHPNTALLGQNYSWSSNDADPLATCCNETSLIRMEEFVQTPQAGYGFSGRDENRIGSSAVPESGCSRLRKNLPILPSPAQSSPREAHHVKSLMVLQTVFGPKEALPSRSDRRKLTANEKKNAREVRGHSCIVCVMKNQRCDTKEICDNCQKMILAKNPKLAIKHICIRDGILNFRQGIEDFYGRKFRLRLIPEVLCGPSQRIIIGEYTNINGAMHPFFPRRFPLTVEVRELDTPDSSVINNSLIRSVETKSPAISFYAIDHRELPTAELLDKLRRNWRFEFSEIPHFRPNIMDVFLFSYLNFKPKLQHHRLVDRTISLVSLSTWLFQEHPTKFVGNVENFDNLSFSIFDTHDMIEQRMSPVARLQLMLIAAEGFETQEKKIFYIMDKSMKPHGCSPQDALILGVCIRRISLLYRTFFKRYKKFAITSTISLRKQKSLAMYEALSTAYSLVYRGAKSPFSKKWSLHDNLGAFGNNRKLSDLFLEVVEYDREICENNRDDEDDALLNKIFLERREGGGPRK</sequence>
<organism evidence="1 2">
    <name type="scientific">Hyaloscypha hepaticicola</name>
    <dbReference type="NCBI Taxonomy" id="2082293"/>
    <lineage>
        <taxon>Eukaryota</taxon>
        <taxon>Fungi</taxon>
        <taxon>Dikarya</taxon>
        <taxon>Ascomycota</taxon>
        <taxon>Pezizomycotina</taxon>
        <taxon>Leotiomycetes</taxon>
        <taxon>Helotiales</taxon>
        <taxon>Hyaloscyphaceae</taxon>
        <taxon>Hyaloscypha</taxon>
    </lineage>
</organism>